<dbReference type="PANTHER" id="PTHR31342">
    <property type="entry name" value="PROTEIN CHUP1, CHLOROPLASTIC"/>
    <property type="match status" value="1"/>
</dbReference>
<dbReference type="EMBL" id="JAHRHJ020000008">
    <property type="protein sequence ID" value="KAH9306421.1"/>
    <property type="molecule type" value="Genomic_DNA"/>
</dbReference>
<dbReference type="PANTHER" id="PTHR31342:SF7">
    <property type="entry name" value="PROTEIN CHUP1, CHLOROPLASTIC"/>
    <property type="match status" value="1"/>
</dbReference>
<keyword evidence="1" id="KW-0175">Coiled coil</keyword>
<organism evidence="2 3">
    <name type="scientific">Taxus chinensis</name>
    <name type="common">Chinese yew</name>
    <name type="synonym">Taxus wallichiana var. chinensis</name>
    <dbReference type="NCBI Taxonomy" id="29808"/>
    <lineage>
        <taxon>Eukaryota</taxon>
        <taxon>Viridiplantae</taxon>
        <taxon>Streptophyta</taxon>
        <taxon>Embryophyta</taxon>
        <taxon>Tracheophyta</taxon>
        <taxon>Spermatophyta</taxon>
        <taxon>Pinopsida</taxon>
        <taxon>Pinidae</taxon>
        <taxon>Conifers II</taxon>
        <taxon>Cupressales</taxon>
        <taxon>Taxaceae</taxon>
        <taxon>Taxus</taxon>
    </lineage>
</organism>
<keyword evidence="3" id="KW-1185">Reference proteome</keyword>
<name>A0AA38FLX9_TAXCH</name>
<reference evidence="2 3" key="1">
    <citation type="journal article" date="2021" name="Nat. Plants">
        <title>The Taxus genome provides insights into paclitaxel biosynthesis.</title>
        <authorList>
            <person name="Xiong X."/>
            <person name="Gou J."/>
            <person name="Liao Q."/>
            <person name="Li Y."/>
            <person name="Zhou Q."/>
            <person name="Bi G."/>
            <person name="Li C."/>
            <person name="Du R."/>
            <person name="Wang X."/>
            <person name="Sun T."/>
            <person name="Guo L."/>
            <person name="Liang H."/>
            <person name="Lu P."/>
            <person name="Wu Y."/>
            <person name="Zhang Z."/>
            <person name="Ro D.K."/>
            <person name="Shang Y."/>
            <person name="Huang S."/>
            <person name="Yan J."/>
        </authorList>
    </citation>
    <scope>NUCLEOTIDE SEQUENCE [LARGE SCALE GENOMIC DNA]</scope>
    <source>
        <strain evidence="2">Ta-2019</strain>
    </source>
</reference>
<dbReference type="AlphaFoldDB" id="A0AA38FLX9"/>
<evidence type="ECO:0000313" key="2">
    <source>
        <dbReference type="EMBL" id="KAH9306421.1"/>
    </source>
</evidence>
<sequence length="241" mass="27530">MTLVRSFSTILDLERLLTAVGFLADECYRSCSWLDHHLPYEWGTKDYFSYCQGACETVVVEKKGLVFWTCQVACSTPWAFDGLNAIFVALPNWHYEIEVNYAKDDELAPLLEDPYAAYSKDNKKTADLRSLDARLAPRLSKFTYFNLNLYRGGLELGSIKLASVQLARKYMKRVASELDNSMNVPEKEPMREFILLQGVRFAFRVHQFAGGFDEESMRAFEELRGRAHAQAEGTDRSSSTN</sequence>
<evidence type="ECO:0000313" key="3">
    <source>
        <dbReference type="Proteomes" id="UP000824469"/>
    </source>
</evidence>
<protein>
    <submittedName>
        <fullName evidence="2">Uncharacterized protein</fullName>
    </submittedName>
</protein>
<accession>A0AA38FLX9</accession>
<dbReference type="InterPro" id="IPR040265">
    <property type="entry name" value="CHUP1/IPGA1-like"/>
</dbReference>
<evidence type="ECO:0000256" key="1">
    <source>
        <dbReference type="ARBA" id="ARBA00023054"/>
    </source>
</evidence>
<dbReference type="Proteomes" id="UP000824469">
    <property type="component" value="Unassembled WGS sequence"/>
</dbReference>
<proteinExistence type="predicted"/>
<gene>
    <name evidence="2" type="ORF">KI387_010825</name>
</gene>
<comment type="caution">
    <text evidence="2">The sequence shown here is derived from an EMBL/GenBank/DDBJ whole genome shotgun (WGS) entry which is preliminary data.</text>
</comment>